<dbReference type="GO" id="GO:0005524">
    <property type="term" value="F:ATP binding"/>
    <property type="evidence" value="ECO:0007669"/>
    <property type="project" value="InterPro"/>
</dbReference>
<dbReference type="InterPro" id="IPR014555">
    <property type="entry name" value="RecF-like"/>
</dbReference>
<dbReference type="InterPro" id="IPR003959">
    <property type="entry name" value="ATPase_AAA_core"/>
</dbReference>
<dbReference type="AlphaFoldDB" id="A0A1V1NXW4"/>
<feature type="domain" description="AAA+ ATPase" evidence="1">
    <location>
        <begin position="21"/>
        <end position="326"/>
    </location>
</feature>
<dbReference type="InterPro" id="IPR051396">
    <property type="entry name" value="Bact_Antivir_Def_Nuclease"/>
</dbReference>
<gene>
    <name evidence="2" type="ORF">OMM_05155</name>
</gene>
<dbReference type="InterPro" id="IPR003593">
    <property type="entry name" value="AAA+_ATPase"/>
</dbReference>
<dbReference type="InterPro" id="IPR027417">
    <property type="entry name" value="P-loop_NTPase"/>
</dbReference>
<dbReference type="GO" id="GO:0016887">
    <property type="term" value="F:ATP hydrolysis activity"/>
    <property type="evidence" value="ECO:0007669"/>
    <property type="project" value="InterPro"/>
</dbReference>
<organism evidence="2 3">
    <name type="scientific">Candidatus Magnetoglobus multicellularis str. Araruama</name>
    <dbReference type="NCBI Taxonomy" id="890399"/>
    <lineage>
        <taxon>Bacteria</taxon>
        <taxon>Pseudomonadati</taxon>
        <taxon>Thermodesulfobacteriota</taxon>
        <taxon>Desulfobacteria</taxon>
        <taxon>Desulfobacterales</taxon>
        <taxon>Desulfobacteraceae</taxon>
        <taxon>Candidatus Magnetoglobus</taxon>
    </lineage>
</organism>
<accession>A0A1V1NXW4</accession>
<reference evidence="3" key="1">
    <citation type="submission" date="2012-11" db="EMBL/GenBank/DDBJ databases">
        <authorList>
            <person name="Lucero-Rivera Y.E."/>
            <person name="Tovar-Ramirez D."/>
        </authorList>
    </citation>
    <scope>NUCLEOTIDE SEQUENCE [LARGE SCALE GENOMIC DNA]</scope>
    <source>
        <strain evidence="3">Araruama</strain>
    </source>
</reference>
<evidence type="ECO:0000313" key="3">
    <source>
        <dbReference type="Proteomes" id="UP000189670"/>
    </source>
</evidence>
<dbReference type="PANTHER" id="PTHR43581:SF4">
    <property type="entry name" value="ATP_GTP PHOSPHATASE"/>
    <property type="match status" value="1"/>
</dbReference>
<proteinExistence type="predicted"/>
<dbReference type="Pfam" id="PF13304">
    <property type="entry name" value="AAA_21"/>
    <property type="match status" value="1"/>
</dbReference>
<protein>
    <recommendedName>
        <fullName evidence="1">AAA+ ATPase domain-containing protein</fullName>
    </recommendedName>
</protein>
<dbReference type="SMART" id="SM00382">
    <property type="entry name" value="AAA"/>
    <property type="match status" value="1"/>
</dbReference>
<evidence type="ECO:0000313" key="2">
    <source>
        <dbReference type="EMBL" id="ETR67394.1"/>
    </source>
</evidence>
<dbReference type="Proteomes" id="UP000189670">
    <property type="component" value="Unassembled WGS sequence"/>
</dbReference>
<dbReference type="PANTHER" id="PTHR43581">
    <property type="entry name" value="ATP/GTP PHOSPHATASE"/>
    <property type="match status" value="1"/>
</dbReference>
<dbReference type="PIRSF" id="PIRSF029347">
    <property type="entry name" value="RecF"/>
    <property type="match status" value="1"/>
</dbReference>
<dbReference type="EMBL" id="ATBP01001399">
    <property type="protein sequence ID" value="ETR67394.1"/>
    <property type="molecule type" value="Genomic_DNA"/>
</dbReference>
<dbReference type="Gene3D" id="3.40.50.300">
    <property type="entry name" value="P-loop containing nucleotide triphosphate hydrolases"/>
    <property type="match status" value="1"/>
</dbReference>
<sequence length="371" mass="42938">MYISKLIVNNFRNFNHFNVPLGQRVFLTGPNGCGKSNFLEILRLLSDISNNGLKGSVNRRGRMHFIRNISMDQNAVTSIEIHLSEEESETVWKYAIGINAQSSLTYEKVWKNNIQLLNRPDENDLKDPLRLTQTYLEQSAANSDFRPISQFFEQIHYFHIIPQIIRYPSDFVKNDSSEILNENHFLKQMACIPYDIRINHIERIEQILSIVIPNVQSFTYVEDYYSKPHLKIKDISDNEFYENQFSDGMLRMIGLIWSVLQENTVLLLEEPELSLNTGILSKLPSLMYRFQQHKKQKQQIILSTHSYDLLLDEGIAPEDVLLFTPDKTGTTVQPLSAHNEIMKLIEAGIPLSDVLLPYTASPDIHKLELVR</sequence>
<dbReference type="SUPFAM" id="SSF52540">
    <property type="entry name" value="P-loop containing nucleoside triphosphate hydrolases"/>
    <property type="match status" value="1"/>
</dbReference>
<evidence type="ECO:0000259" key="1">
    <source>
        <dbReference type="SMART" id="SM00382"/>
    </source>
</evidence>
<comment type="caution">
    <text evidence="2">The sequence shown here is derived from an EMBL/GenBank/DDBJ whole genome shotgun (WGS) entry which is preliminary data.</text>
</comment>
<name>A0A1V1NXW4_9BACT</name>